<feature type="compositionally biased region" description="Basic and acidic residues" evidence="1">
    <location>
        <begin position="38"/>
        <end position="48"/>
    </location>
</feature>
<comment type="caution">
    <text evidence="3">The sequence shown here is derived from an EMBL/GenBank/DDBJ whole genome shotgun (WGS) entry which is preliminary data.</text>
</comment>
<reference evidence="3" key="1">
    <citation type="submission" date="2021-03" db="EMBL/GenBank/DDBJ databases">
        <authorList>
            <person name="Tagirdzhanova G."/>
        </authorList>
    </citation>
    <scope>NUCLEOTIDE SEQUENCE</scope>
</reference>
<gene>
    <name evidence="3" type="ORF">ALECFALPRED_005255</name>
</gene>
<protein>
    <recommendedName>
        <fullName evidence="2">Mit1 C-terminal Zn finger 2 domain-containing protein</fullName>
    </recommendedName>
</protein>
<evidence type="ECO:0000259" key="2">
    <source>
        <dbReference type="Pfam" id="PF18585"/>
    </source>
</evidence>
<dbReference type="Proteomes" id="UP000664203">
    <property type="component" value="Unassembled WGS sequence"/>
</dbReference>
<feature type="compositionally biased region" description="Polar residues" evidence="1">
    <location>
        <begin position="194"/>
        <end position="223"/>
    </location>
</feature>
<evidence type="ECO:0000313" key="3">
    <source>
        <dbReference type="EMBL" id="CAF9932277.1"/>
    </source>
</evidence>
<sequence length="244" mass="26578">MGVKNGRKGQESDSDTDFQERDESEEPESEEEGAEVVASHDLESDAHRPRNVHGSMASPPKNMVPVFKRAQVPFSSPPGSQLPRQLPGMDGANSPPPKCAACENHHPTGSCPLKLAGVEYCPLCGIAHFGRGRTCPHINSVTQLQVMQEAIKHSPESPELKELARRKLTGLIGNIRHKRKLEEEAKAAKESRTLGPSVQPGSNFTPTQLATMNRQVISRQTNGARVGKENRIAGIHAPPPPYRQ</sequence>
<dbReference type="InterPro" id="IPR040934">
    <property type="entry name" value="Znf-CCCH_6"/>
</dbReference>
<proteinExistence type="predicted"/>
<dbReference type="OrthoDB" id="5857104at2759"/>
<evidence type="ECO:0000256" key="1">
    <source>
        <dbReference type="SAM" id="MobiDB-lite"/>
    </source>
</evidence>
<name>A0A8H3FWD3_9LECA</name>
<feature type="compositionally biased region" description="Basic and acidic residues" evidence="1">
    <location>
        <begin position="183"/>
        <end position="192"/>
    </location>
</feature>
<dbReference type="AlphaFoldDB" id="A0A8H3FWD3"/>
<feature type="domain" description="Mit1 C-terminal Zn finger 2" evidence="2">
    <location>
        <begin position="119"/>
        <end position="170"/>
    </location>
</feature>
<feature type="region of interest" description="Disordered" evidence="1">
    <location>
        <begin position="183"/>
        <end position="244"/>
    </location>
</feature>
<dbReference type="EMBL" id="CAJPDR010000325">
    <property type="protein sequence ID" value="CAF9932277.1"/>
    <property type="molecule type" value="Genomic_DNA"/>
</dbReference>
<evidence type="ECO:0000313" key="4">
    <source>
        <dbReference type="Proteomes" id="UP000664203"/>
    </source>
</evidence>
<accession>A0A8H3FWD3</accession>
<organism evidence="3 4">
    <name type="scientific">Alectoria fallacina</name>
    <dbReference type="NCBI Taxonomy" id="1903189"/>
    <lineage>
        <taxon>Eukaryota</taxon>
        <taxon>Fungi</taxon>
        <taxon>Dikarya</taxon>
        <taxon>Ascomycota</taxon>
        <taxon>Pezizomycotina</taxon>
        <taxon>Lecanoromycetes</taxon>
        <taxon>OSLEUM clade</taxon>
        <taxon>Lecanoromycetidae</taxon>
        <taxon>Lecanorales</taxon>
        <taxon>Lecanorineae</taxon>
        <taxon>Parmeliaceae</taxon>
        <taxon>Alectoria</taxon>
    </lineage>
</organism>
<keyword evidence="4" id="KW-1185">Reference proteome</keyword>
<dbReference type="Pfam" id="PF18585">
    <property type="entry name" value="zf-CCCH_6"/>
    <property type="match status" value="1"/>
</dbReference>
<feature type="compositionally biased region" description="Acidic residues" evidence="1">
    <location>
        <begin position="12"/>
        <end position="34"/>
    </location>
</feature>
<feature type="region of interest" description="Disordered" evidence="1">
    <location>
        <begin position="1"/>
        <end position="65"/>
    </location>
</feature>